<comment type="caution">
    <text evidence="1">The sequence shown here is derived from an EMBL/GenBank/DDBJ whole genome shotgun (WGS) entry which is preliminary data.</text>
</comment>
<dbReference type="Gene3D" id="2.70.98.10">
    <property type="match status" value="1"/>
</dbReference>
<dbReference type="InterPro" id="IPR008183">
    <property type="entry name" value="Aldose_1/G6P_1-epimerase"/>
</dbReference>
<evidence type="ECO:0000313" key="2">
    <source>
        <dbReference type="Proteomes" id="UP000588586"/>
    </source>
</evidence>
<organism evidence="1 2">
    <name type="scientific">Knoellia koreensis</name>
    <dbReference type="NCBI Taxonomy" id="2730921"/>
    <lineage>
        <taxon>Bacteria</taxon>
        <taxon>Bacillati</taxon>
        <taxon>Actinomycetota</taxon>
        <taxon>Actinomycetes</taxon>
        <taxon>Micrococcales</taxon>
        <taxon>Intrasporangiaceae</taxon>
        <taxon>Knoellia</taxon>
    </lineage>
</organism>
<reference evidence="1 2" key="1">
    <citation type="submission" date="2020-04" db="EMBL/GenBank/DDBJ databases">
        <title>Knoellia sp. isolate from air conditioner.</title>
        <authorList>
            <person name="Chea S."/>
            <person name="Kim D.-U."/>
        </authorList>
    </citation>
    <scope>NUCLEOTIDE SEQUENCE [LARGE SCALE GENOMIC DNA]</scope>
    <source>
        <strain evidence="1 2">DB2414S</strain>
    </source>
</reference>
<dbReference type="EMBL" id="JABEPQ010000002">
    <property type="protein sequence ID" value="NNM46816.1"/>
    <property type="molecule type" value="Genomic_DNA"/>
</dbReference>
<evidence type="ECO:0000313" key="1">
    <source>
        <dbReference type="EMBL" id="NNM46816.1"/>
    </source>
</evidence>
<dbReference type="GO" id="GO:0030246">
    <property type="term" value="F:carbohydrate binding"/>
    <property type="evidence" value="ECO:0007669"/>
    <property type="project" value="InterPro"/>
</dbReference>
<proteinExistence type="predicted"/>
<dbReference type="GO" id="GO:0005975">
    <property type="term" value="P:carbohydrate metabolic process"/>
    <property type="evidence" value="ECO:0007669"/>
    <property type="project" value="InterPro"/>
</dbReference>
<gene>
    <name evidence="1" type="ORF">HJG52_12460</name>
</gene>
<keyword evidence="2" id="KW-1185">Reference proteome</keyword>
<dbReference type="Pfam" id="PF01263">
    <property type="entry name" value="Aldose_epim"/>
    <property type="match status" value="1"/>
</dbReference>
<protein>
    <submittedName>
        <fullName evidence="1">Aldose 1-epimerase family protein</fullName>
    </submittedName>
</protein>
<name>A0A849HAS5_9MICO</name>
<dbReference type="CDD" id="cd09022">
    <property type="entry name" value="Aldose_epim_Ec_YihR"/>
    <property type="match status" value="1"/>
</dbReference>
<dbReference type="InterPro" id="IPR037480">
    <property type="entry name" value="YihR-like"/>
</dbReference>
<dbReference type="GO" id="GO:0016853">
    <property type="term" value="F:isomerase activity"/>
    <property type="evidence" value="ECO:0007669"/>
    <property type="project" value="InterPro"/>
</dbReference>
<dbReference type="InterPro" id="IPR014718">
    <property type="entry name" value="GH-type_carb-bd"/>
</dbReference>
<dbReference type="InterPro" id="IPR011013">
    <property type="entry name" value="Gal_mutarotase_sf_dom"/>
</dbReference>
<dbReference type="Proteomes" id="UP000588586">
    <property type="component" value="Unassembled WGS sequence"/>
</dbReference>
<dbReference type="RefSeq" id="WP_171243872.1">
    <property type="nucleotide sequence ID" value="NZ_JABEPQ010000002.1"/>
</dbReference>
<accession>A0A849HAS5</accession>
<dbReference type="SUPFAM" id="SSF74650">
    <property type="entry name" value="Galactose mutarotase-like"/>
    <property type="match status" value="1"/>
</dbReference>
<sequence>MTFPSGEQWTIRRGGQEATVVEVGGGLRRYAVDGVDVVAGYGEDEVATYGRGQLLMPWPNRIRDGKYTFDGVERQLALTEPAKQNASHGLVRWAPWRVTERGEDAITVNTRLFPQSGWPGVLDLTVRYALGDDGLTVTSAATNAGDGSVPFGYGAHPYVAIGDTPLAEVVLELPADTEVLVDERSLPVETVAVRPEDDFRTARALGTTSLDTAYTGLARDAASGRWEVTVSGLRDRGPVTVWGDDAFTWTQVFTAKGADDEPGERGIAVEPMTCPADAFNSGQGLVVLAPGDSWSGTWGIAPSLG</sequence>
<dbReference type="AlphaFoldDB" id="A0A849HAS5"/>